<evidence type="ECO:0008006" key="4">
    <source>
        <dbReference type="Google" id="ProtNLM"/>
    </source>
</evidence>
<evidence type="ECO:0000256" key="1">
    <source>
        <dbReference type="ARBA" id="ARBA00022729"/>
    </source>
</evidence>
<dbReference type="SUPFAM" id="SSF51126">
    <property type="entry name" value="Pectin lyase-like"/>
    <property type="match status" value="1"/>
</dbReference>
<accession>A0A556QN82</accession>
<dbReference type="OrthoDB" id="200362at2"/>
<keyword evidence="3" id="KW-1185">Reference proteome</keyword>
<name>A0A556QN82_9BACT</name>
<comment type="caution">
    <text evidence="2">The sequence shown here is derived from an EMBL/GenBank/DDBJ whole genome shotgun (WGS) entry which is preliminary data.</text>
</comment>
<evidence type="ECO:0000313" key="3">
    <source>
        <dbReference type="Proteomes" id="UP000315648"/>
    </source>
</evidence>
<dbReference type="Pfam" id="PF12951">
    <property type="entry name" value="PATR"/>
    <property type="match status" value="3"/>
</dbReference>
<evidence type="ECO:0000313" key="2">
    <source>
        <dbReference type="EMBL" id="TSJ78095.1"/>
    </source>
</evidence>
<dbReference type="InterPro" id="IPR013425">
    <property type="entry name" value="Autotrns_rpt"/>
</dbReference>
<keyword evidence="1" id="KW-0732">Signal</keyword>
<dbReference type="RefSeq" id="WP_144228436.1">
    <property type="nucleotide sequence ID" value="NZ_CBCRVV010000001.1"/>
</dbReference>
<dbReference type="NCBIfam" id="TIGR02601">
    <property type="entry name" value="autotrns_rpt"/>
    <property type="match status" value="1"/>
</dbReference>
<sequence length="1773" mass="176027">MIPQVTSPRRFRSKLRLVSIFWVCPVLILGAVSTSHAVPAGTSAVTGFNSGGWNADDVRDSLGAGIVNATTHAPGSATVVDGAAVDSQIFWRDTNGSLGNLGGVSLTGTPTGSGKSTISVMNATSGLADAATALGAGFSAVYRWQNTDTTAAGISFKIGIQSTAWGTSQAGYTATRSGESAWDLLLVHDPAQPGNTPGNTTVNGAFVTSVVNTTTSKFFLYGQAGNTNLTPPEGSVAKTLAEWALDPVWGPLLFGDGAKVTNTQFGFGSGNAAASGVLDYATVSYLNSGARIDFVDAARYTGAGSNFDDAANWGGVTPGSMQNLFIDQDASLSVTGVQSTRSLGVLAGTTGLVLNDGATLVLNSAENGTLSADAGATLSVTGAGALQAAVIEAGGTINLATITTLDGGATPHPVRDGTSPSAVSRYGLVVFNGGTVNLQSGANVTVANNTGVNGLKAMIRVGEASGAAGAGVLNIANGATLTVGSLHGTDSWGALHVGDWGGLGIVNQNGGTVDIFGGLMIGNEGGTGTYTISEGALNIYRPVGDNGAIVLGRATNNRVSSGTLNIDGGLVTLGADGGANGNVALVVGGLSDDVAAYSGGQGTVNQNDGEMYFQNGILKFGRGQGTYNLNGGVLSIGGTNGISATNNGVYAFNFGGGTLRVTGSALDTAINATLVTGKTSVIDTNGIGATWRGNFTGSGTLNKMGEGVLTLRGNNVFGGEVYVVGGAIAQTAGVSSIKYFGVGSGPAADGAYDLSAGTLNISQALQVGDWSGKGVFNQTGGTVNVVGSFNVGNQGGEGEYNLSGGVLNLSGGLYNIGRNTDTKPASTGVFNLSGTGLLDIAGGNFVIGNRDATATLGNGTGVFNQTGGTFRLSGTTGSDNLFLSGYGAGEYNLLGGTLEIGADRLRGSYASGAYAFNLGGGTIKVITTALVTSVDSTLVDGARSYIDTNGLGATWSGDIDGADGGLTKRGVGTLTFTGGATRAIGSFFVEQGTTVQSNGTSTISELAVGTGAGNSGTYTLDGGTLLLSGTPPFSSPGAAASFRVGDFGGTGVFNQNGGSVIVGSSTELAALNIGNQGGTGTYNLNDGVLELAGGINVVGRSSGANADSTGTLNIAGSGLLEIKNGSSLIIGNNFVRSSYGTATVNQNGGTVRITDGTLFVAGFGDGTYNLNAGTLEVGGDSLVARYNNPTATSVFNFGAGTIKVINEDLVTDVRAVLVDGAVATVNTNSFNATFSNGFSGTGGFAKTGVGALTLNGITDLQSASTVRGVLRIGAGAGKSGTLNLTDDLTVFITNGVGRLQVGVDGGSGIANFNTGASFTIDDSAVTSGWGTLDIGRGAGSVGVLNHSAGLVDISGGALQVGYSGATGTYHLSSDATLDMGENSSLFIASGDGASGLLTIADNAVFNTAGQVFVGAGASATGTITQTGGSATFTGATVWFGTNSDELITTQGTGIYNLEGGVLVFNGVSQDVRFGDSAGGAGEFNQSGGTATFTDTKLRVGARGSYNQSGGVLEVGGVNLTGSGAYNLGGGTIKVVGTALSTGMNATLTAGKSLTVNTNNLGATFSGSLTGSGGLTKIGQGTLSLSGNSNYSGSTVVQDGTLRVDGELANTVIIVNAGSFLSGHGSAGGVVIKNDASWMLGGATGAFSVTGDVILEAESYTLLRIASVGSHDYLNIGGTLFAGGVLEVVLLNDFNPLDGESFTLFNAGGFDGTFDELLLPVLTPGLKWNLDSLYTSGVLSVQVDGFTIPEPSSWAVIFGAAALTAALCRRRRGR</sequence>
<gene>
    <name evidence="2" type="ORF">FPL22_01935</name>
</gene>
<dbReference type="Proteomes" id="UP000315648">
    <property type="component" value="Unassembled WGS sequence"/>
</dbReference>
<dbReference type="InterPro" id="IPR011050">
    <property type="entry name" value="Pectin_lyase_fold/virulence"/>
</dbReference>
<dbReference type="Gene3D" id="2.160.20.20">
    <property type="match status" value="1"/>
</dbReference>
<proteinExistence type="predicted"/>
<organism evidence="2 3">
    <name type="scientific">Rariglobus hedericola</name>
    <dbReference type="NCBI Taxonomy" id="2597822"/>
    <lineage>
        <taxon>Bacteria</taxon>
        <taxon>Pseudomonadati</taxon>
        <taxon>Verrucomicrobiota</taxon>
        <taxon>Opitutia</taxon>
        <taxon>Opitutales</taxon>
        <taxon>Opitutaceae</taxon>
        <taxon>Rariglobus</taxon>
    </lineage>
</organism>
<protein>
    <recommendedName>
        <fullName evidence="4">PEP-CTERM sorting domain-containing protein</fullName>
    </recommendedName>
</protein>
<dbReference type="InterPro" id="IPR012332">
    <property type="entry name" value="Autotransporter_pectin_lyase_C"/>
</dbReference>
<reference evidence="2 3" key="1">
    <citation type="submission" date="2019-07" db="EMBL/GenBank/DDBJ databases">
        <title>Description of 53C-WASEF.</title>
        <authorList>
            <person name="Pitt A."/>
            <person name="Hahn M.W."/>
        </authorList>
    </citation>
    <scope>NUCLEOTIDE SEQUENCE [LARGE SCALE GENOMIC DNA]</scope>
    <source>
        <strain evidence="2 3">53C-WASEF</strain>
    </source>
</reference>
<dbReference type="EMBL" id="VMBG01000001">
    <property type="protein sequence ID" value="TSJ78095.1"/>
    <property type="molecule type" value="Genomic_DNA"/>
</dbReference>